<dbReference type="SUPFAM" id="SSF81383">
    <property type="entry name" value="F-box domain"/>
    <property type="match status" value="1"/>
</dbReference>
<reference evidence="2 3" key="2">
    <citation type="submission" date="2024-10" db="EMBL/GenBank/DDBJ databases">
        <authorList>
            <person name="Ryan C."/>
        </authorList>
    </citation>
    <scope>NUCLEOTIDE SEQUENCE [LARGE SCALE GENOMIC DNA]</scope>
</reference>
<dbReference type="PANTHER" id="PTHR32133">
    <property type="entry name" value="OS07G0120400 PROTEIN"/>
    <property type="match status" value="1"/>
</dbReference>
<accession>A0ABC8XUQ6</accession>
<protein>
    <recommendedName>
        <fullName evidence="1">F-box domain-containing protein</fullName>
    </recommendedName>
</protein>
<proteinExistence type="predicted"/>
<name>A0ABC8XUQ6_9POAL</name>
<feature type="domain" description="F-box" evidence="1">
    <location>
        <begin position="6"/>
        <end position="47"/>
    </location>
</feature>
<dbReference type="PANTHER" id="PTHR32133:SF379">
    <property type="entry name" value="F-BOX DOMAIN-CONTAINING PROTEIN"/>
    <property type="match status" value="1"/>
</dbReference>
<evidence type="ECO:0000313" key="3">
    <source>
        <dbReference type="Proteomes" id="UP001497457"/>
    </source>
</evidence>
<evidence type="ECO:0000259" key="1">
    <source>
        <dbReference type="Pfam" id="PF00646"/>
    </source>
</evidence>
<dbReference type="AlphaFoldDB" id="A0ABC8XUQ6"/>
<keyword evidence="3" id="KW-1185">Reference proteome</keyword>
<reference evidence="3" key="1">
    <citation type="submission" date="2024-06" db="EMBL/GenBank/DDBJ databases">
        <authorList>
            <person name="Ryan C."/>
        </authorList>
    </citation>
    <scope>NUCLEOTIDE SEQUENCE [LARGE SCALE GENOMIC DNA]</scope>
</reference>
<dbReference type="InterPro" id="IPR001810">
    <property type="entry name" value="F-box_dom"/>
</dbReference>
<sequence>MPPPALTDDLIDEILLRFPPQEPELLVRTALVCKRWFRLISGPRFRRRFRELHRVAPMLGLFCTNYRTPSSRFVPTSSFPLPHAIRRDWRAVDARHGRVLLNTAASWDEFWFGCSGDTLVVWNPITGGQHWLSKLPAHMYPRPYPYCCSWTAAVLCAAAEGSCDHLDCHRGPFLVVFVCASLREVFASVYSSETGSWSGPAPAQLRRGHVDVAAPNVLVGNAIHFVSSNNSGRSNRILKHVLGTQEITLIRLPRKPYRHIALMTTADGGLGFAGVHESKLYLWSRVPDNKGYAGWEQRQAIVLETIGTPPASLNIIYCLYGIAAILRADQQDRECYIVNLKSCQIRKIPEDRATCLIVPYMSFYTPALGAASAGYGPMEGSSNA</sequence>
<dbReference type="EMBL" id="OZ075125">
    <property type="protein sequence ID" value="CAL4931104.1"/>
    <property type="molecule type" value="Genomic_DNA"/>
</dbReference>
<gene>
    <name evidence="2" type="ORF">URODEC1_LOCUS26867</name>
</gene>
<dbReference type="InterPro" id="IPR036047">
    <property type="entry name" value="F-box-like_dom_sf"/>
</dbReference>
<evidence type="ECO:0000313" key="2">
    <source>
        <dbReference type="EMBL" id="CAL4931104.1"/>
    </source>
</evidence>
<dbReference type="Pfam" id="PF00646">
    <property type="entry name" value="F-box"/>
    <property type="match status" value="1"/>
</dbReference>
<dbReference type="Proteomes" id="UP001497457">
    <property type="component" value="Chromosome 15b"/>
</dbReference>
<organism evidence="2 3">
    <name type="scientific">Urochloa decumbens</name>
    <dbReference type="NCBI Taxonomy" id="240449"/>
    <lineage>
        <taxon>Eukaryota</taxon>
        <taxon>Viridiplantae</taxon>
        <taxon>Streptophyta</taxon>
        <taxon>Embryophyta</taxon>
        <taxon>Tracheophyta</taxon>
        <taxon>Spermatophyta</taxon>
        <taxon>Magnoliopsida</taxon>
        <taxon>Liliopsida</taxon>
        <taxon>Poales</taxon>
        <taxon>Poaceae</taxon>
        <taxon>PACMAD clade</taxon>
        <taxon>Panicoideae</taxon>
        <taxon>Panicodae</taxon>
        <taxon>Paniceae</taxon>
        <taxon>Melinidinae</taxon>
        <taxon>Urochloa</taxon>
    </lineage>
</organism>